<gene>
    <name evidence="1" type="ORF">OBE_11578</name>
</gene>
<protein>
    <submittedName>
        <fullName evidence="1">Uncharacterized protein</fullName>
    </submittedName>
</protein>
<proteinExistence type="predicted"/>
<feature type="non-terminal residue" evidence="1">
    <location>
        <position position="43"/>
    </location>
</feature>
<accession>K1S416</accession>
<evidence type="ECO:0000313" key="1">
    <source>
        <dbReference type="EMBL" id="EKC55412.1"/>
    </source>
</evidence>
<reference evidence="1" key="1">
    <citation type="journal article" date="2013" name="Environ. Microbiol.">
        <title>Microbiota from the distal guts of lean and obese adolescents exhibit partial functional redundancy besides clear differences in community structure.</title>
        <authorList>
            <person name="Ferrer M."/>
            <person name="Ruiz A."/>
            <person name="Lanza F."/>
            <person name="Haange S.B."/>
            <person name="Oberbach A."/>
            <person name="Till H."/>
            <person name="Bargiela R."/>
            <person name="Campoy C."/>
            <person name="Segura M.T."/>
            <person name="Richter M."/>
            <person name="von Bergen M."/>
            <person name="Seifert J."/>
            <person name="Suarez A."/>
        </authorList>
    </citation>
    <scope>NUCLEOTIDE SEQUENCE</scope>
</reference>
<comment type="caution">
    <text evidence="1">The sequence shown here is derived from an EMBL/GenBank/DDBJ whole genome shotgun (WGS) entry which is preliminary data.</text>
</comment>
<dbReference type="EMBL" id="AJWZ01007978">
    <property type="protein sequence ID" value="EKC55412.1"/>
    <property type="molecule type" value="Genomic_DNA"/>
</dbReference>
<name>K1S416_9ZZZZ</name>
<sequence length="43" mass="4610">MTAVVGRAQTSLDLLPVGTEAPDFTITDSKTGKKIFQLSDKKT</sequence>
<dbReference type="AlphaFoldDB" id="K1S416"/>
<organism evidence="1">
    <name type="scientific">human gut metagenome</name>
    <dbReference type="NCBI Taxonomy" id="408170"/>
    <lineage>
        <taxon>unclassified sequences</taxon>
        <taxon>metagenomes</taxon>
        <taxon>organismal metagenomes</taxon>
    </lineage>
</organism>